<reference evidence="3 5" key="1">
    <citation type="submission" date="2019-11" db="EMBL/GenBank/DDBJ databases">
        <title>Eggerthellaceae novel genus isolated from the rectal contents of marmort.</title>
        <authorList>
            <person name="Zhang G."/>
        </authorList>
    </citation>
    <scope>NUCLEOTIDE SEQUENCE [LARGE SCALE GENOMIC DNA]</scope>
    <source>
        <strain evidence="3">Zg-886</strain>
        <strain evidence="5">zg-886</strain>
    </source>
</reference>
<dbReference type="RefSeq" id="WP_166340016.1">
    <property type="nucleotide sequence ID" value="NZ_CP072829.1"/>
</dbReference>
<protein>
    <recommendedName>
        <fullName evidence="7">TPM domain-containing protein</fullName>
    </recommendedName>
</protein>
<evidence type="ECO:0000313" key="4">
    <source>
        <dbReference type="EMBL" id="QTU84296.1"/>
    </source>
</evidence>
<dbReference type="KEGG" id="ebz:J7S26_08130"/>
<dbReference type="EMBL" id="CP072829">
    <property type="protein sequence ID" value="QTU84296.1"/>
    <property type="molecule type" value="Genomic_DNA"/>
</dbReference>
<reference evidence="4" key="2">
    <citation type="submission" date="2021-04" db="EMBL/GenBank/DDBJ databases">
        <title>Novel species in family Eggerthellaceae.</title>
        <authorList>
            <person name="Zhang G."/>
        </authorList>
    </citation>
    <scope>NUCLEOTIDE SEQUENCE</scope>
    <source>
        <strain evidence="4">Zg-886</strain>
    </source>
</reference>
<keyword evidence="2" id="KW-1133">Transmembrane helix</keyword>
<gene>
    <name evidence="3" type="ORF">GMI68_07825</name>
    <name evidence="4" type="ORF">J7S26_08130</name>
</gene>
<sequence length="359" mass="37780">MPHGPHHHGGGSFWPFLAGMLVGQSRGERQGQGQPQQPAAPAGQPVYAAPSQPPVAPGQQGYAPKPTIDPNAPGQLQKSQHGCLKTALTVIGILFVVVGLFFLVSSCAAPAHEYEPLPAGAAKETAYYTDEDGDWIHDQAAIEKGLRQFYEDTGIQPYVYILPNGATTSEDECTSRAQELYDELFSDEAHLILVFCDDGHGGWTAGWWAGSQAKAFMDENAASTLASNLDRAYASADSDEEVFSDAFAETADDLMGGGAGAADSVVAIVFVVIGAAMLVVVVVLNAQARKRQKEAEEAARLERFINTPLETFGDKDLDDLEKKYADILGENAPVGSSVPSSAGPSSGISSDATPPGANS</sequence>
<name>A0A9E6MQA7_9ACTN</name>
<keyword evidence="5" id="KW-1185">Reference proteome</keyword>
<feature type="compositionally biased region" description="Low complexity" evidence="1">
    <location>
        <begin position="332"/>
        <end position="350"/>
    </location>
</feature>
<evidence type="ECO:0000256" key="2">
    <source>
        <dbReference type="SAM" id="Phobius"/>
    </source>
</evidence>
<dbReference type="Proteomes" id="UP000671910">
    <property type="component" value="Chromosome"/>
</dbReference>
<evidence type="ECO:0000313" key="3">
    <source>
        <dbReference type="EMBL" id="NHM14669.1"/>
    </source>
</evidence>
<keyword evidence="2" id="KW-0472">Membrane</keyword>
<feature type="region of interest" description="Disordered" evidence="1">
    <location>
        <begin position="24"/>
        <end position="78"/>
    </location>
</feature>
<proteinExistence type="predicted"/>
<feature type="transmembrane region" description="Helical" evidence="2">
    <location>
        <begin position="264"/>
        <end position="284"/>
    </location>
</feature>
<evidence type="ECO:0008006" key="7">
    <source>
        <dbReference type="Google" id="ProtNLM"/>
    </source>
</evidence>
<dbReference type="EMBL" id="WPCR01000009">
    <property type="protein sequence ID" value="NHM14669.1"/>
    <property type="molecule type" value="Genomic_DNA"/>
</dbReference>
<evidence type="ECO:0000313" key="5">
    <source>
        <dbReference type="Proteomes" id="UP000636394"/>
    </source>
</evidence>
<evidence type="ECO:0000313" key="6">
    <source>
        <dbReference type="Proteomes" id="UP000671910"/>
    </source>
</evidence>
<keyword evidence="2" id="KW-0812">Transmembrane</keyword>
<dbReference type="Proteomes" id="UP000636394">
    <property type="component" value="Unassembled WGS sequence"/>
</dbReference>
<evidence type="ECO:0000256" key="1">
    <source>
        <dbReference type="SAM" id="MobiDB-lite"/>
    </source>
</evidence>
<feature type="compositionally biased region" description="Low complexity" evidence="1">
    <location>
        <begin position="31"/>
        <end position="50"/>
    </location>
</feature>
<feature type="transmembrane region" description="Helical" evidence="2">
    <location>
        <begin position="87"/>
        <end position="111"/>
    </location>
</feature>
<feature type="region of interest" description="Disordered" evidence="1">
    <location>
        <begin position="331"/>
        <end position="359"/>
    </location>
</feature>
<dbReference type="AlphaFoldDB" id="A0A9E6MQA7"/>
<accession>A0A9E6MQA7</accession>
<organism evidence="4 6">
    <name type="scientific">Xiamenia xianingshaonis</name>
    <dbReference type="NCBI Taxonomy" id="2682776"/>
    <lineage>
        <taxon>Bacteria</taxon>
        <taxon>Bacillati</taxon>
        <taxon>Actinomycetota</taxon>
        <taxon>Coriobacteriia</taxon>
        <taxon>Eggerthellales</taxon>
        <taxon>Eggerthellaceae</taxon>
        <taxon>Xiamenia</taxon>
    </lineage>
</organism>